<dbReference type="HOGENOM" id="CLU_2133273_0_0_1"/>
<reference evidence="3" key="2">
    <citation type="submission" date="2010-03" db="EMBL/GenBank/DDBJ databases">
        <title>The genome sequence of Coccidioides posadasii strain Silveira.</title>
        <authorList>
            <consortium name="The Broad Institute Genome Sequencing Center for Infectious Disease"/>
            <person name="Neafsey D."/>
            <person name="Orbach M."/>
            <person name="Henn M.R."/>
            <person name="Cole G.T."/>
            <person name="Galgiani J."/>
            <person name="Gardner M.J."/>
            <person name="Kirkland T.N."/>
            <person name="Taylor J.W."/>
            <person name="Young S.K."/>
            <person name="Zeng Q."/>
            <person name="Koehrsen M."/>
            <person name="Alvarado L."/>
            <person name="Berlin A."/>
            <person name="Borenstein D."/>
            <person name="Chapman S.B."/>
            <person name="Chen Z."/>
            <person name="Engels R."/>
            <person name="Freedman E."/>
            <person name="Gellesch M."/>
            <person name="Goldberg J."/>
            <person name="Griggs A."/>
            <person name="Gujja S."/>
            <person name="Heilman E."/>
            <person name="Heiman D."/>
            <person name="Howarth C."/>
            <person name="Jen D."/>
            <person name="Larson L."/>
            <person name="Mehta T."/>
            <person name="Neiman D."/>
            <person name="Park D."/>
            <person name="Pearson M."/>
            <person name="Richards J."/>
            <person name="Roberts A."/>
            <person name="Saif S."/>
            <person name="Shea T."/>
            <person name="Shenoy N."/>
            <person name="Sisk P."/>
            <person name="Stolte C."/>
            <person name="Sykes S."/>
            <person name="Walk T."/>
            <person name="White J."/>
            <person name="Yandava C."/>
            <person name="Haas B."/>
            <person name="Nusbaum C."/>
            <person name="Birren B."/>
        </authorList>
    </citation>
    <scope>NUCLEOTIDE SEQUENCE [LARGE SCALE GENOMIC DNA]</scope>
    <source>
        <strain evidence="3">RMSCC 757 / Silveira</strain>
    </source>
</reference>
<protein>
    <submittedName>
        <fullName evidence="2">Predicted protein</fullName>
    </submittedName>
</protein>
<feature type="compositionally biased region" description="Basic and acidic residues" evidence="1">
    <location>
        <begin position="92"/>
        <end position="113"/>
    </location>
</feature>
<accession>E9DAP5</accession>
<dbReference type="VEuPathDB" id="FungiDB:CPSG_06897"/>
<dbReference type="AlphaFoldDB" id="E9DAP5"/>
<evidence type="ECO:0000313" key="2">
    <source>
        <dbReference type="EMBL" id="EFW16381.1"/>
    </source>
</evidence>
<reference evidence="3" key="1">
    <citation type="journal article" date="2010" name="Genome Res.">
        <title>Population genomic sequencing of Coccidioides fungi reveals recent hybridization and transposon control.</title>
        <authorList>
            <person name="Neafsey D.E."/>
            <person name="Barker B.M."/>
            <person name="Sharpton T.J."/>
            <person name="Stajich J.E."/>
            <person name="Park D.J."/>
            <person name="Whiston E."/>
            <person name="Hung C.-Y."/>
            <person name="McMahan C."/>
            <person name="White J."/>
            <person name="Sykes S."/>
            <person name="Heiman D."/>
            <person name="Young S."/>
            <person name="Zeng Q."/>
            <person name="Abouelleil A."/>
            <person name="Aftuck L."/>
            <person name="Bessette D."/>
            <person name="Brown A."/>
            <person name="FitzGerald M."/>
            <person name="Lui A."/>
            <person name="Macdonald J.P."/>
            <person name="Priest M."/>
            <person name="Orbach M.J."/>
            <person name="Galgiani J.N."/>
            <person name="Kirkland T.N."/>
            <person name="Cole G.T."/>
            <person name="Birren B.W."/>
            <person name="Henn M.R."/>
            <person name="Taylor J.W."/>
            <person name="Rounsley S.D."/>
        </authorList>
    </citation>
    <scope>NUCLEOTIDE SEQUENCE [LARGE SCALE GENOMIC DNA]</scope>
    <source>
        <strain evidence="3">RMSCC 757 / Silveira</strain>
    </source>
</reference>
<name>E9DAP5_COCPS</name>
<feature type="region of interest" description="Disordered" evidence="1">
    <location>
        <begin position="1"/>
        <end position="31"/>
    </location>
</feature>
<sequence length="113" mass="12556">MLSGQVGCVEGDGSRRGSGSSTKGDQELRIRRTPVLHPFKVEEDTLFFRAGKTSDVASNDRHPAPNGVLRTHLRPFHVLDLHSVKRGQPENAECRIREPSETKREGRNGVDAR</sequence>
<dbReference type="Proteomes" id="UP000002497">
    <property type="component" value="Unassembled WGS sequence"/>
</dbReference>
<keyword evidence="3" id="KW-1185">Reference proteome</keyword>
<organism evidence="3">
    <name type="scientific">Coccidioides posadasii (strain RMSCC 757 / Silveira)</name>
    <name type="common">Valley fever fungus</name>
    <dbReference type="NCBI Taxonomy" id="443226"/>
    <lineage>
        <taxon>Eukaryota</taxon>
        <taxon>Fungi</taxon>
        <taxon>Dikarya</taxon>
        <taxon>Ascomycota</taxon>
        <taxon>Pezizomycotina</taxon>
        <taxon>Eurotiomycetes</taxon>
        <taxon>Eurotiomycetidae</taxon>
        <taxon>Onygenales</taxon>
        <taxon>Onygenaceae</taxon>
        <taxon>Coccidioides</taxon>
    </lineage>
</organism>
<dbReference type="EMBL" id="GL636497">
    <property type="protein sequence ID" value="EFW16381.1"/>
    <property type="molecule type" value="Genomic_DNA"/>
</dbReference>
<gene>
    <name evidence="2" type="ORF">CPSG_06897</name>
</gene>
<evidence type="ECO:0000313" key="3">
    <source>
        <dbReference type="Proteomes" id="UP000002497"/>
    </source>
</evidence>
<feature type="region of interest" description="Disordered" evidence="1">
    <location>
        <begin position="87"/>
        <end position="113"/>
    </location>
</feature>
<evidence type="ECO:0000256" key="1">
    <source>
        <dbReference type="SAM" id="MobiDB-lite"/>
    </source>
</evidence>
<proteinExistence type="predicted"/>